<proteinExistence type="predicted"/>
<dbReference type="Proteomes" id="UP001328107">
    <property type="component" value="Unassembled WGS sequence"/>
</dbReference>
<comment type="caution">
    <text evidence="1">The sequence shown here is derived from an EMBL/GenBank/DDBJ whole genome shotgun (WGS) entry which is preliminary data.</text>
</comment>
<reference evidence="2" key="1">
    <citation type="submission" date="2022-10" db="EMBL/GenBank/DDBJ databases">
        <title>Genome assembly of Pristionchus species.</title>
        <authorList>
            <person name="Yoshida K."/>
            <person name="Sommer R.J."/>
        </authorList>
    </citation>
    <scope>NUCLEOTIDE SEQUENCE [LARGE SCALE GENOMIC DNA]</scope>
    <source>
        <strain evidence="2">RS5460</strain>
    </source>
</reference>
<dbReference type="AlphaFoldDB" id="A0AAN5C6Y6"/>
<evidence type="ECO:0000313" key="2">
    <source>
        <dbReference type="Proteomes" id="UP001328107"/>
    </source>
</evidence>
<evidence type="ECO:0000313" key="1">
    <source>
        <dbReference type="EMBL" id="GMR39753.1"/>
    </source>
</evidence>
<protein>
    <submittedName>
        <fullName evidence="1">Uncharacterized protein</fullName>
    </submittedName>
</protein>
<organism evidence="1 2">
    <name type="scientific">Pristionchus mayeri</name>
    <dbReference type="NCBI Taxonomy" id="1317129"/>
    <lineage>
        <taxon>Eukaryota</taxon>
        <taxon>Metazoa</taxon>
        <taxon>Ecdysozoa</taxon>
        <taxon>Nematoda</taxon>
        <taxon>Chromadorea</taxon>
        <taxon>Rhabditida</taxon>
        <taxon>Rhabditina</taxon>
        <taxon>Diplogasteromorpha</taxon>
        <taxon>Diplogasteroidea</taxon>
        <taxon>Neodiplogasteridae</taxon>
        <taxon>Pristionchus</taxon>
    </lineage>
</organism>
<accession>A0AAN5C6Y6</accession>
<keyword evidence="2" id="KW-1185">Reference proteome</keyword>
<sequence>MVSCSGTSRGMSGTSPVLRSMHIKLYPFLIRSSNGVSLGDAGTSVDLSWSKNEVDGGCCFSRSNSESLNKK</sequence>
<gene>
    <name evidence="1" type="ORF">PMAYCL1PPCAC_09948</name>
</gene>
<name>A0AAN5C6Y6_9BILA</name>
<dbReference type="EMBL" id="BTRK01000003">
    <property type="protein sequence ID" value="GMR39753.1"/>
    <property type="molecule type" value="Genomic_DNA"/>
</dbReference>